<dbReference type="PANTHER" id="PTHR43176:SF3">
    <property type="entry name" value="3-HYDROXYISOBUTYRYL-COA HYDROLASE, MITOCHONDRIAL"/>
    <property type="match status" value="1"/>
</dbReference>
<dbReference type="Gene3D" id="3.90.226.10">
    <property type="entry name" value="2-enoyl-CoA Hydratase, Chain A, domain 1"/>
    <property type="match status" value="1"/>
</dbReference>
<dbReference type="GO" id="GO:0003860">
    <property type="term" value="F:3-hydroxyisobutyryl-CoA hydrolase activity"/>
    <property type="evidence" value="ECO:0007669"/>
    <property type="project" value="UniProtKB-EC"/>
</dbReference>
<evidence type="ECO:0000313" key="6">
    <source>
        <dbReference type="Proteomes" id="UP000238196"/>
    </source>
</evidence>
<dbReference type="NCBIfam" id="NF004127">
    <property type="entry name" value="PRK05617.1"/>
    <property type="match status" value="1"/>
</dbReference>
<evidence type="ECO:0000256" key="3">
    <source>
        <dbReference type="ARBA" id="ARBA00022801"/>
    </source>
</evidence>
<dbReference type="PANTHER" id="PTHR43176">
    <property type="entry name" value="3-HYDROXYISOBUTYRYL-COA HYDROLASE-RELATED"/>
    <property type="match status" value="1"/>
</dbReference>
<comment type="catalytic activity">
    <reaction evidence="1">
        <text>3-hydroxy-2-methylpropanoyl-CoA + H2O = 3-hydroxy-2-methylpropanoate + CoA + H(+)</text>
        <dbReference type="Rhea" id="RHEA:20888"/>
        <dbReference type="ChEBI" id="CHEBI:11805"/>
        <dbReference type="ChEBI" id="CHEBI:15377"/>
        <dbReference type="ChEBI" id="CHEBI:15378"/>
        <dbReference type="ChEBI" id="CHEBI:57287"/>
        <dbReference type="ChEBI" id="CHEBI:57340"/>
        <dbReference type="EC" id="3.1.2.4"/>
    </reaction>
</comment>
<dbReference type="InterPro" id="IPR029045">
    <property type="entry name" value="ClpP/crotonase-like_dom_sf"/>
</dbReference>
<name>A0A2S5KLT5_9PROT</name>
<dbReference type="EMBL" id="PRLP01000073">
    <property type="protein sequence ID" value="PPC75700.1"/>
    <property type="molecule type" value="Genomic_DNA"/>
</dbReference>
<evidence type="ECO:0000313" key="5">
    <source>
        <dbReference type="EMBL" id="PPC75700.1"/>
    </source>
</evidence>
<organism evidence="5 6">
    <name type="scientific">Proteobacteria bacterium 228</name>
    <dbReference type="NCBI Taxonomy" id="2083153"/>
    <lineage>
        <taxon>Bacteria</taxon>
        <taxon>Pseudomonadati</taxon>
        <taxon>Pseudomonadota</taxon>
    </lineage>
</organism>
<accession>A0A2S5KLT5</accession>
<dbReference type="AlphaFoldDB" id="A0A2S5KLT5"/>
<evidence type="ECO:0000256" key="2">
    <source>
        <dbReference type="ARBA" id="ARBA00011915"/>
    </source>
</evidence>
<evidence type="ECO:0000256" key="1">
    <source>
        <dbReference type="ARBA" id="ARBA00001709"/>
    </source>
</evidence>
<dbReference type="GO" id="GO:0005829">
    <property type="term" value="C:cytosol"/>
    <property type="evidence" value="ECO:0007669"/>
    <property type="project" value="TreeGrafter"/>
</dbReference>
<dbReference type="OrthoDB" id="9790967at2"/>
<dbReference type="Proteomes" id="UP000238196">
    <property type="component" value="Unassembled WGS sequence"/>
</dbReference>
<dbReference type="EC" id="3.1.2.4" evidence="2"/>
<dbReference type="InterPro" id="IPR045004">
    <property type="entry name" value="ECH_dom"/>
</dbReference>
<comment type="caution">
    <text evidence="5">The sequence shown here is derived from an EMBL/GenBank/DDBJ whole genome shotgun (WGS) entry which is preliminary data.</text>
</comment>
<feature type="domain" description="Enoyl-CoA hydratase/isomerase" evidence="4">
    <location>
        <begin position="22"/>
        <end position="381"/>
    </location>
</feature>
<dbReference type="CDD" id="cd06558">
    <property type="entry name" value="crotonase-like"/>
    <property type="match status" value="1"/>
</dbReference>
<keyword evidence="3" id="KW-0378">Hydrolase</keyword>
<protein>
    <recommendedName>
        <fullName evidence="2">3-hydroxyisobutyryl-CoA hydrolase</fullName>
        <ecNumber evidence="2">3.1.2.4</ecNumber>
    </recommendedName>
</protein>
<dbReference type="Pfam" id="PF16113">
    <property type="entry name" value="ECH_2"/>
    <property type="match status" value="1"/>
</dbReference>
<reference evidence="5 6" key="1">
    <citation type="submission" date="2018-02" db="EMBL/GenBank/DDBJ databases">
        <title>novel marine gammaproteobacteria from coastal saline agro ecosystem.</title>
        <authorList>
            <person name="Krishnan R."/>
            <person name="Ramesh Kumar N."/>
        </authorList>
    </citation>
    <scope>NUCLEOTIDE SEQUENCE [LARGE SCALE GENOMIC DNA]</scope>
    <source>
        <strain evidence="5 6">228</strain>
    </source>
</reference>
<sequence>MSQETPVLFEEIPVAQGNKALGIVTLNAEKSLNSLGFEMLSALHDRLSQWKNDRRIVAVWLQGAGERAFCAGANIVRLYQALAEQREQLAADVPEPFPVCDFARVFFTLEYSVIHLLRSFSKPVIAWGHGIVMGGGLGVMNAARFRIVTEKTRLAMPEVAIGLYPDAGAGWFLSRMPGKAGAFLGMTGTSINSRDALFVGLADHFIESRHKASLLAELTRLAWSDSDHSDSDKSNSDKSNSDSLRSLLEQYAQASQPQLPAAQIEPNLPLINELLSPTQVGAAVASLVEASLDDEWMTASVQGLKRGCPMSIALAWEHLSRSRGLTVTEVLRNELVLSVNCCRRRDLQEGIRSRLIEKDNQPAWRHLSAAAVTHREVDEHFVLPPDVALSFPLLVDAR</sequence>
<proteinExistence type="predicted"/>
<dbReference type="InterPro" id="IPR032259">
    <property type="entry name" value="HIBYL-CoA-H"/>
</dbReference>
<dbReference type="SUPFAM" id="SSF52096">
    <property type="entry name" value="ClpP/crotonase"/>
    <property type="match status" value="1"/>
</dbReference>
<evidence type="ECO:0000259" key="4">
    <source>
        <dbReference type="Pfam" id="PF16113"/>
    </source>
</evidence>
<dbReference type="GO" id="GO:0006574">
    <property type="term" value="P:L-valine catabolic process"/>
    <property type="evidence" value="ECO:0007669"/>
    <property type="project" value="TreeGrafter"/>
</dbReference>
<gene>
    <name evidence="5" type="ORF">C4K68_19195</name>
</gene>